<gene>
    <name evidence="2" type="ORF">LzC2_31420</name>
</gene>
<feature type="domain" description="Putative restriction endonuclease" evidence="1">
    <location>
        <begin position="11"/>
        <end position="85"/>
    </location>
</feature>
<protein>
    <recommendedName>
        <fullName evidence="1">Putative restriction endonuclease domain-containing protein</fullName>
    </recommendedName>
</protein>
<dbReference type="EMBL" id="WTPX01000116">
    <property type="protein sequence ID" value="NNJ27045.1"/>
    <property type="molecule type" value="Genomic_DNA"/>
</dbReference>
<evidence type="ECO:0000313" key="2">
    <source>
        <dbReference type="EMBL" id="NNJ27045.1"/>
    </source>
</evidence>
<dbReference type="Proteomes" id="UP000609651">
    <property type="component" value="Unassembled WGS sequence"/>
</dbReference>
<dbReference type="InterPro" id="IPR011335">
    <property type="entry name" value="Restrct_endonuc-II-like"/>
</dbReference>
<dbReference type="InterPro" id="IPR012296">
    <property type="entry name" value="Nuclease_put_TT1808"/>
</dbReference>
<keyword evidence="3" id="KW-1185">Reference proteome</keyword>
<dbReference type="PANTHER" id="PTHR36558:SF1">
    <property type="entry name" value="RESTRICTION ENDONUCLEASE DOMAIN-CONTAINING PROTEIN-RELATED"/>
    <property type="match status" value="1"/>
</dbReference>
<evidence type="ECO:0000259" key="1">
    <source>
        <dbReference type="Pfam" id="PF05685"/>
    </source>
</evidence>
<dbReference type="SUPFAM" id="SSF52980">
    <property type="entry name" value="Restriction endonuclease-like"/>
    <property type="match status" value="1"/>
</dbReference>
<dbReference type="Gene3D" id="3.90.1570.10">
    <property type="entry name" value="tt1808, chain A"/>
    <property type="match status" value="1"/>
</dbReference>
<evidence type="ECO:0000313" key="3">
    <source>
        <dbReference type="Proteomes" id="UP000609651"/>
    </source>
</evidence>
<dbReference type="PANTHER" id="PTHR36558">
    <property type="entry name" value="GLR1098 PROTEIN"/>
    <property type="match status" value="1"/>
</dbReference>
<sequence length="100" mass="11114">MPPEMMPGDEQDTLLNPAVLVEVLSPSTATTDRVEKQAEYREIPSLTDYLILSQDEPRCDHYSRLSAEEWKLVTYVGPDAVIPLSNLGDVSLGALYPPPR</sequence>
<proteinExistence type="predicted"/>
<dbReference type="InterPro" id="IPR008538">
    <property type="entry name" value="Uma2"/>
</dbReference>
<name>A0ABX1VGQ6_9PLAN</name>
<reference evidence="2 3" key="1">
    <citation type="journal article" date="2020" name="Syst. Appl. Microbiol.">
        <title>Alienimonas chondri sp. nov., a novel planctomycete isolated from the biofilm of the red alga Chondrus crispus.</title>
        <authorList>
            <person name="Vitorino I."/>
            <person name="Albuquerque L."/>
            <person name="Wiegand S."/>
            <person name="Kallscheuer N."/>
            <person name="da Costa M.S."/>
            <person name="Lobo-da-Cunha A."/>
            <person name="Jogler C."/>
            <person name="Lage O.M."/>
        </authorList>
    </citation>
    <scope>NUCLEOTIDE SEQUENCE [LARGE SCALE GENOMIC DNA]</scope>
    <source>
        <strain evidence="2 3">LzC2</strain>
    </source>
</reference>
<accession>A0ABX1VGQ6</accession>
<organism evidence="2 3">
    <name type="scientific">Alienimonas chondri</name>
    <dbReference type="NCBI Taxonomy" id="2681879"/>
    <lineage>
        <taxon>Bacteria</taxon>
        <taxon>Pseudomonadati</taxon>
        <taxon>Planctomycetota</taxon>
        <taxon>Planctomycetia</taxon>
        <taxon>Planctomycetales</taxon>
        <taxon>Planctomycetaceae</taxon>
        <taxon>Alienimonas</taxon>
    </lineage>
</organism>
<dbReference type="CDD" id="cd06260">
    <property type="entry name" value="DUF820-like"/>
    <property type="match status" value="1"/>
</dbReference>
<comment type="caution">
    <text evidence="2">The sequence shown here is derived from an EMBL/GenBank/DDBJ whole genome shotgun (WGS) entry which is preliminary data.</text>
</comment>
<dbReference type="Pfam" id="PF05685">
    <property type="entry name" value="Uma2"/>
    <property type="match status" value="1"/>
</dbReference>